<dbReference type="OrthoDB" id="4276722at2759"/>
<organism evidence="2 3">
    <name type="scientific">Penicillium nalgiovense</name>
    <dbReference type="NCBI Taxonomy" id="60175"/>
    <lineage>
        <taxon>Eukaryota</taxon>
        <taxon>Fungi</taxon>
        <taxon>Dikarya</taxon>
        <taxon>Ascomycota</taxon>
        <taxon>Pezizomycotina</taxon>
        <taxon>Eurotiomycetes</taxon>
        <taxon>Eurotiomycetidae</taxon>
        <taxon>Eurotiales</taxon>
        <taxon>Aspergillaceae</taxon>
        <taxon>Penicillium</taxon>
    </lineage>
</organism>
<reference evidence="2" key="1">
    <citation type="submission" date="2021-07" db="EMBL/GenBank/DDBJ databases">
        <authorList>
            <person name="Branca A.L. A."/>
        </authorList>
    </citation>
    <scope>NUCLEOTIDE SEQUENCE</scope>
</reference>
<dbReference type="EMBL" id="CAJVNV010000443">
    <property type="protein sequence ID" value="CAG8196740.1"/>
    <property type="molecule type" value="Genomic_DNA"/>
</dbReference>
<comment type="caution">
    <text evidence="2">The sequence shown here is derived from an EMBL/GenBank/DDBJ whole genome shotgun (WGS) entry which is preliminary data.</text>
</comment>
<proteinExistence type="predicted"/>
<gene>
    <name evidence="2" type="ORF">PNAL_LOCUS7371</name>
</gene>
<sequence>MRWVAGGLTRPNGRNTTQIVIFSLLSDIVQFQRIIFGTVSPHIPLLSFSYSIPNLPPCKHRIMVRTSQIARDSSEEPVRWIQRDYVDHQGNPVILGKMATYGRQFYQQEPEGIEAYRLQIYSTTPIRPEEFNELYKYLFSEFDQFPFLEIYSCNPPDGLACVEHQRHEVAYRKRLHAGQGEVEDYESLPPLIPTMRTGFNDQFMPGFYFLLTSKSYLKGAFRDNDHGTGPWWISFDRSLPPAVKNLPVIKRLGRPATELQTFKEWGISVNPEIRDIDVDITTDQTGFGFDMRDLMMGCYSTNVCGEFDYGLHEPPSPPTVPGDSDIGTRPGGFGATEANGNDPIHWLEVRDLRPVPCGYRAGKTALLGTTARTFTAGIMSHLAVSKTVYFEFRIPGSSLSSLISAPPNGFDIGACHEFEARPGTLIRALPQGSRDYSFRPYAHHYFTVVLDKPTFVQEPGVLFFTIWSDPSPEIEINPDATTDRVIETRRSAGIHEATRRLAMLSVEENVQDSARKFTREEHRELLSLSPEEYEQKEDF</sequence>
<dbReference type="AlphaFoldDB" id="A0A9W4I1M0"/>
<evidence type="ECO:0000313" key="3">
    <source>
        <dbReference type="Proteomes" id="UP001153461"/>
    </source>
</evidence>
<evidence type="ECO:0000256" key="1">
    <source>
        <dbReference type="SAM" id="MobiDB-lite"/>
    </source>
</evidence>
<evidence type="ECO:0000313" key="2">
    <source>
        <dbReference type="EMBL" id="CAG8196740.1"/>
    </source>
</evidence>
<accession>A0A9W4I1M0</accession>
<name>A0A9W4I1M0_PENNA</name>
<dbReference type="Proteomes" id="UP001153461">
    <property type="component" value="Unassembled WGS sequence"/>
</dbReference>
<protein>
    <submittedName>
        <fullName evidence="2">Uncharacterized protein</fullName>
    </submittedName>
</protein>
<feature type="region of interest" description="Disordered" evidence="1">
    <location>
        <begin position="314"/>
        <end position="339"/>
    </location>
</feature>